<dbReference type="PANTHER" id="PTHR13006">
    <property type="entry name" value="PAPILLOMAVIRUS REGULATORY FACTOR PRF-1"/>
    <property type="match status" value="1"/>
</dbReference>
<dbReference type="STRING" id="31033.ENSTRUP00000037388"/>
<feature type="compositionally biased region" description="Polar residues" evidence="10">
    <location>
        <begin position="87"/>
        <end position="137"/>
    </location>
</feature>
<proteinExistence type="predicted"/>
<keyword evidence="14" id="KW-1185">Reference proteome</keyword>
<keyword evidence="4" id="KW-0862">Zinc</keyword>
<dbReference type="AlphaFoldDB" id="H2UKB7"/>
<feature type="compositionally biased region" description="Low complexity" evidence="10">
    <location>
        <begin position="546"/>
        <end position="568"/>
    </location>
</feature>
<evidence type="ECO:0000313" key="14">
    <source>
        <dbReference type="Proteomes" id="UP000005226"/>
    </source>
</evidence>
<protein>
    <submittedName>
        <fullName evidence="13">Zinc finger protein 704</fullName>
    </submittedName>
</protein>
<feature type="domain" description="C2H2-type" evidence="12">
    <location>
        <begin position="634"/>
        <end position="664"/>
    </location>
</feature>
<feature type="compositionally biased region" description="Basic and acidic residues" evidence="10">
    <location>
        <begin position="714"/>
        <end position="729"/>
    </location>
</feature>
<accession>H2UKB7</accession>
<dbReference type="GO" id="GO:0008270">
    <property type="term" value="F:zinc ion binding"/>
    <property type="evidence" value="ECO:0007669"/>
    <property type="project" value="UniProtKB-KW"/>
</dbReference>
<keyword evidence="11" id="KW-1133">Transmembrane helix</keyword>
<dbReference type="GeneTree" id="ENSGT00940000156172"/>
<evidence type="ECO:0000256" key="6">
    <source>
        <dbReference type="ARBA" id="ARBA00023125"/>
    </source>
</evidence>
<evidence type="ECO:0000256" key="10">
    <source>
        <dbReference type="SAM" id="MobiDB-lite"/>
    </source>
</evidence>
<feature type="transmembrane region" description="Helical" evidence="11">
    <location>
        <begin position="36"/>
        <end position="57"/>
    </location>
</feature>
<dbReference type="GO" id="GO:0050868">
    <property type="term" value="P:negative regulation of T cell activation"/>
    <property type="evidence" value="ECO:0007669"/>
    <property type="project" value="InterPro"/>
</dbReference>
<dbReference type="InterPro" id="IPR032748">
    <property type="entry name" value="PAG"/>
</dbReference>
<dbReference type="FunCoup" id="H2UKB7">
    <property type="interactions" value="857"/>
</dbReference>
<comment type="subcellular location">
    <subcellularLocation>
        <location evidence="1">Nucleus</location>
    </subcellularLocation>
</comment>
<keyword evidence="11" id="KW-0812">Transmembrane</keyword>
<reference evidence="13 14" key="1">
    <citation type="journal article" date="2011" name="Genome Biol. Evol.">
        <title>Integration of the genetic map and genome assembly of fugu facilitates insights into distinct features of genome evolution in teleosts and mammals.</title>
        <authorList>
            <person name="Kai W."/>
            <person name="Kikuchi K."/>
            <person name="Tohari S."/>
            <person name="Chew A.K."/>
            <person name="Tay A."/>
            <person name="Fujiwara A."/>
            <person name="Hosoya S."/>
            <person name="Suetake H."/>
            <person name="Naruse K."/>
            <person name="Brenner S."/>
            <person name="Suzuki Y."/>
            <person name="Venkatesh B."/>
        </authorList>
    </citation>
    <scope>NUCLEOTIDE SEQUENCE [LARGE SCALE GENOMIC DNA]</scope>
</reference>
<sequence length="866" mass="91132">MAPVLSGVWWGPEASVVRSEVAADAGAALWSGGVQLVLAVVLSTLTLLLLVSVLLLLCASCQGQKKAANGPEEGDHENLMNGVPQKETGSQSAESPATDVAVSSSRNGPLTSGTILTDTQDSSPQPSEEILSSQSELRSSKCPQDRELPSIPPDNALAGPPASGDSTYEVVKEIAATSRDVSAEDSLYETVKEIKDPPAHLGLPNGTTQPSPDVPPHHPHALLNGHLSPVTPERGPLCTGAEYASIDLKKKSRHSADMESKRRSNNANVPSHGPPEEPEDLPPPVPEKVLDENDNQPVLVNGSAGAGLHNGELDSPLSPAPGIDSPTLSDKEAPLYSSVAKTNCDEAVKEEDKEHDYSSIAEIKGLVTSSSDLYATVRDIYSQPEQPEEPVLDGTDPGYETIRLPKTSSSDDDRRAGAGEEGPDAATAEPDYECVGEQSASNGAPESQKVDGNGRGPEAPEEPRTGDGKRAGRDGDTRSVSLLEQKRKVVSSSIDVPHARRSEEEVDMDKVTAAMVLTSLSTSPLVKSPPVKVNEVLSGSWKDNGSAGPFTPSSNSSSGGYWSWSAPSDQSNPSTPSPPLSADNFKPFRGSGGSGGGAGPAGPEDPSLEEQDGSSLLFDEPIPRKRKNSMKVMFKCLWKNCGKVLSTAAGIQRHIRTIHLGRNCDSDCSDGEEDFYYTEIKLNTDSVADGLSSLSPVSPSVLSPPSLPSLGHLPDCHRPQQPADTKEPHGGGATPLSRSAPSALYLIHTDHAYQATAPVSIPSSGSSSGSACASFTPATGASFSISWQSPPVTFTGNTVSPSKSQGFGEQRSQTIAALSSPPRATAALSRKVRGEGKKCRKVYGMENRDMWCTACRWKKACQRFTD</sequence>
<dbReference type="SMART" id="SM00355">
    <property type="entry name" value="ZnF_C2H2"/>
    <property type="match status" value="1"/>
</dbReference>
<dbReference type="PROSITE" id="PS00028">
    <property type="entry name" value="ZINC_FINGER_C2H2_1"/>
    <property type="match status" value="1"/>
</dbReference>
<dbReference type="GO" id="GO:0005634">
    <property type="term" value="C:nucleus"/>
    <property type="evidence" value="ECO:0007669"/>
    <property type="project" value="UniProtKB-SubCell"/>
</dbReference>
<dbReference type="GO" id="GO:0003700">
    <property type="term" value="F:DNA-binding transcription factor activity"/>
    <property type="evidence" value="ECO:0007669"/>
    <property type="project" value="TreeGrafter"/>
</dbReference>
<evidence type="ECO:0000256" key="1">
    <source>
        <dbReference type="ARBA" id="ARBA00004123"/>
    </source>
</evidence>
<feature type="region of interest" description="Disordered" evidence="10">
    <location>
        <begin position="693"/>
        <end position="738"/>
    </location>
</feature>
<dbReference type="GO" id="GO:0035556">
    <property type="term" value="P:intracellular signal transduction"/>
    <property type="evidence" value="ECO:0007669"/>
    <property type="project" value="InterPro"/>
</dbReference>
<reference evidence="13" key="2">
    <citation type="submission" date="2025-08" db="UniProtKB">
        <authorList>
            <consortium name="Ensembl"/>
        </authorList>
    </citation>
    <scope>IDENTIFICATION</scope>
</reference>
<evidence type="ECO:0000256" key="5">
    <source>
        <dbReference type="ARBA" id="ARBA00023015"/>
    </source>
</evidence>
<dbReference type="SMART" id="SM01366">
    <property type="entry name" value="c-clamp"/>
    <property type="match status" value="1"/>
</dbReference>
<keyword evidence="2" id="KW-0479">Metal-binding</keyword>
<dbReference type="InParanoid" id="H2UKB7"/>
<dbReference type="PANTHER" id="PTHR13006:SF7">
    <property type="entry name" value="ZINC FINGER PROTEIN 704"/>
    <property type="match status" value="1"/>
</dbReference>
<keyword evidence="11" id="KW-0472">Membrane</keyword>
<organism evidence="13 14">
    <name type="scientific">Takifugu rubripes</name>
    <name type="common">Japanese pufferfish</name>
    <name type="synonym">Fugu rubripes</name>
    <dbReference type="NCBI Taxonomy" id="31033"/>
    <lineage>
        <taxon>Eukaryota</taxon>
        <taxon>Metazoa</taxon>
        <taxon>Chordata</taxon>
        <taxon>Craniata</taxon>
        <taxon>Vertebrata</taxon>
        <taxon>Euteleostomi</taxon>
        <taxon>Actinopterygii</taxon>
        <taxon>Neopterygii</taxon>
        <taxon>Teleostei</taxon>
        <taxon>Neoteleostei</taxon>
        <taxon>Acanthomorphata</taxon>
        <taxon>Eupercaria</taxon>
        <taxon>Tetraodontiformes</taxon>
        <taxon>Tetradontoidea</taxon>
        <taxon>Tetraodontidae</taxon>
        <taxon>Takifugu</taxon>
    </lineage>
</organism>
<keyword evidence="6" id="KW-0238">DNA-binding</keyword>
<evidence type="ECO:0000256" key="7">
    <source>
        <dbReference type="ARBA" id="ARBA00023163"/>
    </source>
</evidence>
<keyword evidence="5" id="KW-0805">Transcription regulation</keyword>
<feature type="compositionally biased region" description="Gly residues" evidence="10">
    <location>
        <begin position="590"/>
        <end position="600"/>
    </location>
</feature>
<keyword evidence="3 9" id="KW-0863">Zinc-finger</keyword>
<name>H2UKB7_TAKRU</name>
<dbReference type="GO" id="GO:0000978">
    <property type="term" value="F:RNA polymerase II cis-regulatory region sequence-specific DNA binding"/>
    <property type="evidence" value="ECO:0007669"/>
    <property type="project" value="TreeGrafter"/>
</dbReference>
<evidence type="ECO:0000259" key="12">
    <source>
        <dbReference type="PROSITE" id="PS50157"/>
    </source>
</evidence>
<feature type="compositionally biased region" description="Basic and acidic residues" evidence="10">
    <location>
        <begin position="461"/>
        <end position="477"/>
    </location>
</feature>
<dbReference type="Proteomes" id="UP000005226">
    <property type="component" value="Chromosome 12"/>
</dbReference>
<evidence type="ECO:0000256" key="11">
    <source>
        <dbReference type="SAM" id="Phobius"/>
    </source>
</evidence>
<evidence type="ECO:0000256" key="9">
    <source>
        <dbReference type="PROSITE-ProRule" id="PRU00042"/>
    </source>
</evidence>
<keyword evidence="8" id="KW-0539">Nucleus</keyword>
<dbReference type="Pfam" id="PF15347">
    <property type="entry name" value="PAG"/>
    <property type="match status" value="1"/>
</dbReference>
<dbReference type="GO" id="GO:0006357">
    <property type="term" value="P:regulation of transcription by RNA polymerase II"/>
    <property type="evidence" value="ECO:0007669"/>
    <property type="project" value="TreeGrafter"/>
</dbReference>
<evidence type="ECO:0000256" key="2">
    <source>
        <dbReference type="ARBA" id="ARBA00022723"/>
    </source>
</evidence>
<feature type="compositionally biased region" description="Low complexity" evidence="10">
    <location>
        <begin position="693"/>
        <end position="710"/>
    </location>
</feature>
<dbReference type="GO" id="GO:0005886">
    <property type="term" value="C:plasma membrane"/>
    <property type="evidence" value="ECO:0007669"/>
    <property type="project" value="InterPro"/>
</dbReference>
<feature type="compositionally biased region" description="Basic and acidic residues" evidence="10">
    <location>
        <begin position="409"/>
        <end position="418"/>
    </location>
</feature>
<keyword evidence="7" id="KW-0804">Transcription</keyword>
<dbReference type="PROSITE" id="PS50157">
    <property type="entry name" value="ZINC_FINGER_C2H2_2"/>
    <property type="match status" value="1"/>
</dbReference>
<gene>
    <name evidence="13" type="primary">znf704</name>
</gene>
<dbReference type="InterPro" id="IPR052253">
    <property type="entry name" value="CR1/CR2-DNA-binding_regulator"/>
</dbReference>
<evidence type="ECO:0000256" key="4">
    <source>
        <dbReference type="ARBA" id="ARBA00022833"/>
    </source>
</evidence>
<evidence type="ECO:0000256" key="8">
    <source>
        <dbReference type="ARBA" id="ARBA00023242"/>
    </source>
</evidence>
<feature type="region of interest" description="Disordered" evidence="10">
    <location>
        <begin position="195"/>
        <end position="337"/>
    </location>
</feature>
<dbReference type="Ensembl" id="ENSTRUT00000037523.3">
    <property type="protein sequence ID" value="ENSTRUP00000037388.3"/>
    <property type="gene ID" value="ENSTRUG00000014603.3"/>
</dbReference>
<feature type="region of interest" description="Disordered" evidence="10">
    <location>
        <begin position="378"/>
        <end position="622"/>
    </location>
</feature>
<evidence type="ECO:0000256" key="3">
    <source>
        <dbReference type="ARBA" id="ARBA00022771"/>
    </source>
</evidence>
<feature type="region of interest" description="Disordered" evidence="10">
    <location>
        <begin position="66"/>
        <end position="165"/>
    </location>
</feature>
<dbReference type="InterPro" id="IPR013087">
    <property type="entry name" value="Znf_C2H2_type"/>
</dbReference>
<reference evidence="13" key="3">
    <citation type="submission" date="2025-09" db="UniProtKB">
        <authorList>
            <consortium name="Ensembl"/>
        </authorList>
    </citation>
    <scope>IDENTIFICATION</scope>
</reference>
<dbReference type="HOGENOM" id="CLU_051189_1_0_1"/>
<evidence type="ECO:0000313" key="13">
    <source>
        <dbReference type="Ensembl" id="ENSTRUP00000037388.3"/>
    </source>
</evidence>
<dbReference type="GO" id="GO:0045121">
    <property type="term" value="C:membrane raft"/>
    <property type="evidence" value="ECO:0007669"/>
    <property type="project" value="InterPro"/>
</dbReference>